<dbReference type="AlphaFoldDB" id="A0A3S2W7H5"/>
<gene>
    <name evidence="1" type="ORF">EOI86_07870</name>
</gene>
<dbReference type="EMBL" id="SADE01000001">
    <property type="protein sequence ID" value="RVU39157.1"/>
    <property type="molecule type" value="Genomic_DNA"/>
</dbReference>
<organism evidence="1 2">
    <name type="scientific">Hwanghaeella grinnelliae</name>
    <dbReference type="NCBI Taxonomy" id="2500179"/>
    <lineage>
        <taxon>Bacteria</taxon>
        <taxon>Pseudomonadati</taxon>
        <taxon>Pseudomonadota</taxon>
        <taxon>Alphaproteobacteria</taxon>
        <taxon>Rhodospirillales</taxon>
        <taxon>Rhodospirillaceae</taxon>
        <taxon>Hwanghaeella</taxon>
    </lineage>
</organism>
<keyword evidence="2" id="KW-1185">Reference proteome</keyword>
<dbReference type="OrthoDB" id="7360051at2"/>
<proteinExistence type="predicted"/>
<evidence type="ECO:0000313" key="1">
    <source>
        <dbReference type="EMBL" id="RVU39157.1"/>
    </source>
</evidence>
<sequence length="152" mass="17222">MTTDTNRLKLVMEQKIEAELARLSELADVCVFALYDPVTPDGDPIDFYCVDRRDESAARPPLTLSFNGVGVWYFAFRRGETFTVRKVLLRISDHRFIDAQVGDFEGYWEDFPQYVAEDRWVQSIIRRNGPANANDSGSNGPVVFRPGAALRG</sequence>
<dbReference type="Proteomes" id="UP000287447">
    <property type="component" value="Unassembled WGS sequence"/>
</dbReference>
<evidence type="ECO:0000313" key="2">
    <source>
        <dbReference type="Proteomes" id="UP000287447"/>
    </source>
</evidence>
<name>A0A3S2W7H5_9PROT</name>
<accession>A0A3S2W7H5</accession>
<reference evidence="2" key="1">
    <citation type="submission" date="2019-01" db="EMBL/GenBank/DDBJ databases">
        <title>Gri0909 isolated from a small marine red alga.</title>
        <authorList>
            <person name="Kim J."/>
            <person name="Jeong S.E."/>
            <person name="Jeon C.O."/>
        </authorList>
    </citation>
    <scope>NUCLEOTIDE SEQUENCE [LARGE SCALE GENOMIC DNA]</scope>
    <source>
        <strain evidence="2">Gri0909</strain>
    </source>
</reference>
<dbReference type="RefSeq" id="WP_127764529.1">
    <property type="nucleotide sequence ID" value="NZ_SADE01000001.1"/>
</dbReference>
<protein>
    <submittedName>
        <fullName evidence="1">Uncharacterized protein</fullName>
    </submittedName>
</protein>
<comment type="caution">
    <text evidence="1">The sequence shown here is derived from an EMBL/GenBank/DDBJ whole genome shotgun (WGS) entry which is preliminary data.</text>
</comment>